<name>Q2SG46_HAHCH</name>
<evidence type="ECO:0000313" key="1">
    <source>
        <dbReference type="EMBL" id="ABC30378.1"/>
    </source>
</evidence>
<proteinExistence type="predicted"/>
<reference evidence="1 2" key="1">
    <citation type="journal article" date="2005" name="Nucleic Acids Res.">
        <title>Genomic blueprint of Hahella chejuensis, a marine microbe producing an algicidal agent.</title>
        <authorList>
            <person name="Jeong H."/>
            <person name="Yim J.H."/>
            <person name="Lee C."/>
            <person name="Choi S.-H."/>
            <person name="Park Y.K."/>
            <person name="Yoon S.H."/>
            <person name="Hur C.-G."/>
            <person name="Kang H.-Y."/>
            <person name="Kim D."/>
            <person name="Lee H.H."/>
            <person name="Park K.H."/>
            <person name="Park S.-H."/>
            <person name="Park H.-S."/>
            <person name="Lee H.K."/>
            <person name="Oh T.K."/>
            <person name="Kim J.F."/>
        </authorList>
    </citation>
    <scope>NUCLEOTIDE SEQUENCE [LARGE SCALE GENOMIC DNA]</scope>
    <source>
        <strain evidence="1 2">KCTC 2396</strain>
    </source>
</reference>
<dbReference type="EMBL" id="CP000155">
    <property type="protein sequence ID" value="ABC30378.1"/>
    <property type="molecule type" value="Genomic_DNA"/>
</dbReference>
<dbReference type="AlphaFoldDB" id="Q2SG46"/>
<sequence>MRELPTVDAIDTGWVRYAQGDIRGEFKVQRRKGEIVSAQ</sequence>
<accession>Q2SG46</accession>
<keyword evidence="2" id="KW-1185">Reference proteome</keyword>
<dbReference type="Proteomes" id="UP000000238">
    <property type="component" value="Chromosome"/>
</dbReference>
<evidence type="ECO:0000313" key="2">
    <source>
        <dbReference type="Proteomes" id="UP000000238"/>
    </source>
</evidence>
<organism evidence="1 2">
    <name type="scientific">Hahella chejuensis (strain KCTC 2396)</name>
    <dbReference type="NCBI Taxonomy" id="349521"/>
    <lineage>
        <taxon>Bacteria</taxon>
        <taxon>Pseudomonadati</taxon>
        <taxon>Pseudomonadota</taxon>
        <taxon>Gammaproteobacteria</taxon>
        <taxon>Oceanospirillales</taxon>
        <taxon>Hahellaceae</taxon>
        <taxon>Hahella</taxon>
    </lineage>
</organism>
<dbReference type="KEGG" id="hch:HCH_03638"/>
<protein>
    <submittedName>
        <fullName evidence="1">Uncharacterized protein</fullName>
    </submittedName>
</protein>
<gene>
    <name evidence="1" type="ordered locus">HCH_03638</name>
</gene>
<dbReference type="HOGENOM" id="CLU_3310646_0_0_6"/>